<name>A0A7W5ZGB5_9BACT</name>
<evidence type="ECO:0000313" key="3">
    <source>
        <dbReference type="Proteomes" id="UP000541352"/>
    </source>
</evidence>
<gene>
    <name evidence="2" type="ORF">FHS57_000301</name>
</gene>
<dbReference type="Proteomes" id="UP000541352">
    <property type="component" value="Unassembled WGS sequence"/>
</dbReference>
<organism evidence="2 3">
    <name type="scientific">Runella defluvii</name>
    <dbReference type="NCBI Taxonomy" id="370973"/>
    <lineage>
        <taxon>Bacteria</taxon>
        <taxon>Pseudomonadati</taxon>
        <taxon>Bacteroidota</taxon>
        <taxon>Cytophagia</taxon>
        <taxon>Cytophagales</taxon>
        <taxon>Spirosomataceae</taxon>
        <taxon>Runella</taxon>
    </lineage>
</organism>
<evidence type="ECO:0000313" key="2">
    <source>
        <dbReference type="EMBL" id="MBB3836319.1"/>
    </source>
</evidence>
<comment type="caution">
    <text evidence="2">The sequence shown here is derived from an EMBL/GenBank/DDBJ whole genome shotgun (WGS) entry which is preliminary data.</text>
</comment>
<dbReference type="EMBL" id="JACIBY010000001">
    <property type="protein sequence ID" value="MBB3836319.1"/>
    <property type="molecule type" value="Genomic_DNA"/>
</dbReference>
<dbReference type="AlphaFoldDB" id="A0A7W5ZGB5"/>
<keyword evidence="3" id="KW-1185">Reference proteome</keyword>
<reference evidence="2 3" key="1">
    <citation type="submission" date="2020-08" db="EMBL/GenBank/DDBJ databases">
        <title>Genomic Encyclopedia of Type Strains, Phase IV (KMG-IV): sequencing the most valuable type-strain genomes for metagenomic binning, comparative biology and taxonomic classification.</title>
        <authorList>
            <person name="Goeker M."/>
        </authorList>
    </citation>
    <scope>NUCLEOTIDE SEQUENCE [LARGE SCALE GENOMIC DNA]</scope>
    <source>
        <strain evidence="2 3">DSM 17976</strain>
    </source>
</reference>
<feature type="chain" id="PRO_5031173227" evidence="1">
    <location>
        <begin position="22"/>
        <end position="268"/>
    </location>
</feature>
<proteinExistence type="predicted"/>
<dbReference type="PROSITE" id="PS51257">
    <property type="entry name" value="PROKAR_LIPOPROTEIN"/>
    <property type="match status" value="1"/>
</dbReference>
<feature type="signal peptide" evidence="1">
    <location>
        <begin position="1"/>
        <end position="21"/>
    </location>
</feature>
<dbReference type="Gene3D" id="2.180.10.10">
    <property type="entry name" value="RHS repeat-associated core"/>
    <property type="match status" value="1"/>
</dbReference>
<dbReference type="RefSeq" id="WP_183971089.1">
    <property type="nucleotide sequence ID" value="NZ_JACIBY010000001.1"/>
</dbReference>
<accession>A0A7W5ZGB5</accession>
<protein>
    <submittedName>
        <fullName evidence="2">YD repeat-containing protein</fullName>
    </submittedName>
</protein>
<evidence type="ECO:0000256" key="1">
    <source>
        <dbReference type="SAM" id="SignalP"/>
    </source>
</evidence>
<sequence>MKTLQKLITLAFLLITVAACQDHRTPTPPCKVSVIDRGNGNKHTYTYDANGKITQMTREFDGTGSGKISTYIYSFTYDASGLLIKSAIKLDGKEYSTETYSYYYSQISKVTYLNADGSKGINNLKYNAAGQITEFTYETGDPNSDGKQYFEYDANGIITKRGFADLQGNKYFEVIINPVGIVKSPEQLLVKSGLPFDVLSGFSWQVAEGNVGTTYESFFADQDGKLISDGKEKITDVKTNSQGYLIENATIDAANKSSNQRITLMDCN</sequence>
<keyword evidence="1" id="KW-0732">Signal</keyword>